<evidence type="ECO:0000313" key="1">
    <source>
        <dbReference type="EMBL" id="MBW0547143.1"/>
    </source>
</evidence>
<dbReference type="AlphaFoldDB" id="A0A9Q3P079"/>
<dbReference type="SUPFAM" id="SSF53098">
    <property type="entry name" value="Ribonuclease H-like"/>
    <property type="match status" value="1"/>
</dbReference>
<dbReference type="Proteomes" id="UP000765509">
    <property type="component" value="Unassembled WGS sequence"/>
</dbReference>
<dbReference type="GO" id="GO:0003676">
    <property type="term" value="F:nucleic acid binding"/>
    <property type="evidence" value="ECO:0007669"/>
    <property type="project" value="InterPro"/>
</dbReference>
<dbReference type="Gene3D" id="3.30.420.10">
    <property type="entry name" value="Ribonuclease H-like superfamily/Ribonuclease H"/>
    <property type="match status" value="1"/>
</dbReference>
<accession>A0A9Q3P079</accession>
<dbReference type="InterPro" id="IPR036397">
    <property type="entry name" value="RNaseH_sf"/>
</dbReference>
<dbReference type="EMBL" id="AVOT02052192">
    <property type="protein sequence ID" value="MBW0547143.1"/>
    <property type="molecule type" value="Genomic_DNA"/>
</dbReference>
<sequence length="111" mass="12870">MLGKKLAFSTAYHPQTDCLSERTIQTRQDILRRFCEYGMEDKAHKGYTHDWVTLPPAVQLAYHTSQNSTTGKSPSLVLKGWNPLLHVDHLKKNLLIIHPTVKDFHDMWKRS</sequence>
<gene>
    <name evidence="1" type="ORF">O181_086858</name>
</gene>
<comment type="caution">
    <text evidence="1">The sequence shown here is derived from an EMBL/GenBank/DDBJ whole genome shotgun (WGS) entry which is preliminary data.</text>
</comment>
<evidence type="ECO:0008006" key="3">
    <source>
        <dbReference type="Google" id="ProtNLM"/>
    </source>
</evidence>
<name>A0A9Q3P079_9BASI</name>
<organism evidence="1 2">
    <name type="scientific">Austropuccinia psidii MF-1</name>
    <dbReference type="NCBI Taxonomy" id="1389203"/>
    <lineage>
        <taxon>Eukaryota</taxon>
        <taxon>Fungi</taxon>
        <taxon>Dikarya</taxon>
        <taxon>Basidiomycota</taxon>
        <taxon>Pucciniomycotina</taxon>
        <taxon>Pucciniomycetes</taxon>
        <taxon>Pucciniales</taxon>
        <taxon>Sphaerophragmiaceae</taxon>
        <taxon>Austropuccinia</taxon>
    </lineage>
</organism>
<evidence type="ECO:0000313" key="2">
    <source>
        <dbReference type="Proteomes" id="UP000765509"/>
    </source>
</evidence>
<dbReference type="InterPro" id="IPR012337">
    <property type="entry name" value="RNaseH-like_sf"/>
</dbReference>
<protein>
    <recommendedName>
        <fullName evidence="3">Integrase catalytic domain-containing protein</fullName>
    </recommendedName>
</protein>
<keyword evidence="2" id="KW-1185">Reference proteome</keyword>
<reference evidence="1" key="1">
    <citation type="submission" date="2021-03" db="EMBL/GenBank/DDBJ databases">
        <title>Draft genome sequence of rust myrtle Austropuccinia psidii MF-1, a brazilian biotype.</title>
        <authorList>
            <person name="Quecine M.C."/>
            <person name="Pachon D.M.R."/>
            <person name="Bonatelli M.L."/>
            <person name="Correr F.H."/>
            <person name="Franceschini L.M."/>
            <person name="Leite T.F."/>
            <person name="Margarido G.R.A."/>
            <person name="Almeida C.A."/>
            <person name="Ferrarezi J.A."/>
            <person name="Labate C.A."/>
        </authorList>
    </citation>
    <scope>NUCLEOTIDE SEQUENCE</scope>
    <source>
        <strain evidence="1">MF-1</strain>
    </source>
</reference>
<proteinExistence type="predicted"/>